<dbReference type="AlphaFoldDB" id="A0ABD1MMD9"/>
<feature type="transmembrane region" description="Helical" evidence="1">
    <location>
        <begin position="128"/>
        <end position="156"/>
    </location>
</feature>
<protein>
    <submittedName>
        <fullName evidence="2">Uncharacterized protein</fullName>
    </submittedName>
</protein>
<organism evidence="2 3">
    <name type="scientific">Flemingia macrophylla</name>
    <dbReference type="NCBI Taxonomy" id="520843"/>
    <lineage>
        <taxon>Eukaryota</taxon>
        <taxon>Viridiplantae</taxon>
        <taxon>Streptophyta</taxon>
        <taxon>Embryophyta</taxon>
        <taxon>Tracheophyta</taxon>
        <taxon>Spermatophyta</taxon>
        <taxon>Magnoliopsida</taxon>
        <taxon>eudicotyledons</taxon>
        <taxon>Gunneridae</taxon>
        <taxon>Pentapetalae</taxon>
        <taxon>rosids</taxon>
        <taxon>fabids</taxon>
        <taxon>Fabales</taxon>
        <taxon>Fabaceae</taxon>
        <taxon>Papilionoideae</taxon>
        <taxon>50 kb inversion clade</taxon>
        <taxon>NPAAA clade</taxon>
        <taxon>indigoferoid/millettioid clade</taxon>
        <taxon>Phaseoleae</taxon>
        <taxon>Flemingia</taxon>
    </lineage>
</organism>
<dbReference type="InterPro" id="IPR056715">
    <property type="entry name" value="DUF7813"/>
</dbReference>
<evidence type="ECO:0000256" key="1">
    <source>
        <dbReference type="SAM" id="Phobius"/>
    </source>
</evidence>
<dbReference type="PANTHER" id="PTHR36353:SF1">
    <property type="entry name" value="TRANSMEMBRANE PROTEIN"/>
    <property type="match status" value="1"/>
</dbReference>
<accession>A0ABD1MMD9</accession>
<evidence type="ECO:0000313" key="3">
    <source>
        <dbReference type="Proteomes" id="UP001603857"/>
    </source>
</evidence>
<gene>
    <name evidence="2" type="ORF">Fmac_011417</name>
</gene>
<keyword evidence="1" id="KW-0812">Transmembrane</keyword>
<dbReference type="Proteomes" id="UP001603857">
    <property type="component" value="Unassembled WGS sequence"/>
</dbReference>
<dbReference type="Pfam" id="PF25105">
    <property type="entry name" value="DUF7813"/>
    <property type="match status" value="1"/>
</dbReference>
<evidence type="ECO:0000313" key="2">
    <source>
        <dbReference type="EMBL" id="KAL2336971.1"/>
    </source>
</evidence>
<sequence length="185" mass="21015">MKLKKNKGMEKREWKKKDLKGKRVESGVVCFKGKIVESVEKESVEETAKGRAREGGSSILIVIASHHLLYIVERKKEIEEERKPQNRKTERKKRSFGIAMSEHHPLLQQLRSTSHLLRESISSFSSNLIAFLFLSLLTLSFCTLVEIGTAHVTALIDRDPSLRALLSRLDLADNSQPHNLVGEED</sequence>
<name>A0ABD1MMD9_9FABA</name>
<dbReference type="EMBL" id="JBGMDY010000004">
    <property type="protein sequence ID" value="KAL2336971.1"/>
    <property type="molecule type" value="Genomic_DNA"/>
</dbReference>
<keyword evidence="3" id="KW-1185">Reference proteome</keyword>
<dbReference type="PANTHER" id="PTHR36353">
    <property type="entry name" value="TRANSMEMBRANE PROTEIN"/>
    <property type="match status" value="1"/>
</dbReference>
<reference evidence="2 3" key="1">
    <citation type="submission" date="2024-08" db="EMBL/GenBank/DDBJ databases">
        <title>Insights into the chromosomal genome structure of Flemingia macrophylla.</title>
        <authorList>
            <person name="Ding Y."/>
            <person name="Zhao Y."/>
            <person name="Bi W."/>
            <person name="Wu M."/>
            <person name="Zhao G."/>
            <person name="Gong Y."/>
            <person name="Li W."/>
            <person name="Zhang P."/>
        </authorList>
    </citation>
    <scope>NUCLEOTIDE SEQUENCE [LARGE SCALE GENOMIC DNA]</scope>
    <source>
        <strain evidence="2">DYQJB</strain>
        <tissue evidence="2">Leaf</tissue>
    </source>
</reference>
<comment type="caution">
    <text evidence="2">The sequence shown here is derived from an EMBL/GenBank/DDBJ whole genome shotgun (WGS) entry which is preliminary data.</text>
</comment>
<proteinExistence type="predicted"/>
<keyword evidence="1" id="KW-1133">Transmembrane helix</keyword>
<keyword evidence="1" id="KW-0472">Membrane</keyword>